<name>A0ABP1ABK0_9BRYO</name>
<accession>A0ABP1ABK0</accession>
<evidence type="ECO:0000313" key="1">
    <source>
        <dbReference type="EMBL" id="CAK9859875.1"/>
    </source>
</evidence>
<protein>
    <submittedName>
        <fullName evidence="1">Uncharacterized protein</fullName>
    </submittedName>
</protein>
<proteinExistence type="predicted"/>
<gene>
    <name evidence="1" type="ORF">CSSPJE1EN2_LOCUS2870</name>
</gene>
<reference evidence="1" key="1">
    <citation type="submission" date="2024-03" db="EMBL/GenBank/DDBJ databases">
        <authorList>
            <consortium name="ELIXIR-Norway"/>
            <consortium name="Elixir Norway"/>
        </authorList>
    </citation>
    <scope>NUCLEOTIDE SEQUENCE</scope>
</reference>
<sequence length="116" mass="13010">MVIANANCKENWHLYKCCAKASSQTINFTSRSNSTKSLCTGIKHIESLPMAIGILKIEFEVRPPSNRRAAMPKEVTPMATCPSHRIDANNTLYTKVYMTHLDHLGKILRLHLGLLC</sequence>
<organism evidence="1 2">
    <name type="scientific">Sphagnum jensenii</name>
    <dbReference type="NCBI Taxonomy" id="128206"/>
    <lineage>
        <taxon>Eukaryota</taxon>
        <taxon>Viridiplantae</taxon>
        <taxon>Streptophyta</taxon>
        <taxon>Embryophyta</taxon>
        <taxon>Bryophyta</taxon>
        <taxon>Sphagnophytina</taxon>
        <taxon>Sphagnopsida</taxon>
        <taxon>Sphagnales</taxon>
        <taxon>Sphagnaceae</taxon>
        <taxon>Sphagnum</taxon>
    </lineage>
</organism>
<dbReference type="Proteomes" id="UP001497522">
    <property type="component" value="Chromosome 10"/>
</dbReference>
<dbReference type="EMBL" id="OZ023711">
    <property type="protein sequence ID" value="CAK9859875.1"/>
    <property type="molecule type" value="Genomic_DNA"/>
</dbReference>
<evidence type="ECO:0000313" key="2">
    <source>
        <dbReference type="Proteomes" id="UP001497522"/>
    </source>
</evidence>
<keyword evidence="2" id="KW-1185">Reference proteome</keyword>